<organism evidence="1 2">
    <name type="scientific">Klebsiella pneumoniae IS43</name>
    <dbReference type="NCBI Taxonomy" id="1432552"/>
    <lineage>
        <taxon>Bacteria</taxon>
        <taxon>Pseudomonadati</taxon>
        <taxon>Pseudomonadota</taxon>
        <taxon>Gammaproteobacteria</taxon>
        <taxon>Enterobacterales</taxon>
        <taxon>Enterobacteriaceae</taxon>
        <taxon>Klebsiella/Raoultella group</taxon>
        <taxon>Klebsiella</taxon>
        <taxon>Klebsiella pneumoniae complex</taxon>
    </lineage>
</organism>
<evidence type="ECO:0000313" key="2">
    <source>
        <dbReference type="Proteomes" id="UP000019183"/>
    </source>
</evidence>
<name>W1DEI0_KLEPN</name>
<dbReference type="AlphaFoldDB" id="W1DEI0"/>
<reference evidence="1" key="1">
    <citation type="submission" date="2013-10" db="EMBL/GenBank/DDBJ databases">
        <title>Antibiotic resistance diversity of beta-lactamase producers in the General Hospital Vienna.</title>
        <authorList>
            <person name="Barisic I."/>
            <person name="Mitteregger D."/>
            <person name="Hirschl A.M."/>
            <person name="Noehammer C."/>
            <person name="Wiesinger-Mayr H."/>
        </authorList>
    </citation>
    <scope>NUCLEOTIDE SEQUENCE [LARGE SCALE GENOMIC DNA]</scope>
    <source>
        <strain evidence="1">IS43</strain>
    </source>
</reference>
<evidence type="ECO:0000313" key="1">
    <source>
        <dbReference type="EMBL" id="CDL07803.1"/>
    </source>
</evidence>
<dbReference type="EMBL" id="CBWK010000104">
    <property type="protein sequence ID" value="CDL07803.1"/>
    <property type="molecule type" value="Genomic_DNA"/>
</dbReference>
<protein>
    <submittedName>
        <fullName evidence="1">Uncharacterized protein</fullName>
    </submittedName>
</protein>
<comment type="caution">
    <text evidence="1">The sequence shown here is derived from an EMBL/GenBank/DDBJ whole genome shotgun (WGS) entry which is preliminary data.</text>
</comment>
<dbReference type="Proteomes" id="UP000019183">
    <property type="component" value="Unassembled WGS sequence"/>
</dbReference>
<accession>W1DEI0</accession>
<proteinExistence type="predicted"/>
<keyword evidence="2" id="KW-1185">Reference proteome</keyword>
<sequence length="40" mass="4449">MKTAINQHSCDKGRGKKQVFLARRDIESGKLAQSMNESGQ</sequence>